<organism evidence="3 4">
    <name type="scientific">Callorhinus ursinus</name>
    <name type="common">Northern fur seal</name>
    <dbReference type="NCBI Taxonomy" id="34884"/>
    <lineage>
        <taxon>Eukaryota</taxon>
        <taxon>Metazoa</taxon>
        <taxon>Chordata</taxon>
        <taxon>Craniata</taxon>
        <taxon>Vertebrata</taxon>
        <taxon>Euteleostomi</taxon>
        <taxon>Mammalia</taxon>
        <taxon>Eutheria</taxon>
        <taxon>Laurasiatheria</taxon>
        <taxon>Carnivora</taxon>
        <taxon>Caniformia</taxon>
        <taxon>Pinnipedia</taxon>
        <taxon>Otariidae</taxon>
        <taxon>Callorhinus</taxon>
    </lineage>
</organism>
<evidence type="ECO:0000313" key="4">
    <source>
        <dbReference type="RefSeq" id="XP_025708410.1"/>
    </source>
</evidence>
<accession>A0A3Q7MN03</accession>
<reference key="1">
    <citation type="submission" date="2019-01" db="UniProtKB">
        <authorList>
            <consortium name="RefSeq"/>
        </authorList>
    </citation>
    <scope>IDENTIFICATION</scope>
    <source>
        <tissue evidence="5">Blood</tissue>
    </source>
</reference>
<dbReference type="RefSeq" id="XP_025708410.1">
    <property type="nucleotide sequence ID" value="XM_025852625.1"/>
</dbReference>
<evidence type="ECO:0000313" key="5">
    <source>
        <dbReference type="RefSeq" id="XP_025708552.1"/>
    </source>
</evidence>
<feature type="compositionally biased region" description="Basic and acidic residues" evidence="1">
    <location>
        <begin position="381"/>
        <end position="397"/>
    </location>
</feature>
<dbReference type="InterPro" id="IPR026523">
    <property type="entry name" value="PNMA"/>
</dbReference>
<reference evidence="4" key="2">
    <citation type="submission" date="2025-04" db="UniProtKB">
        <authorList>
            <consortium name="RefSeq"/>
        </authorList>
    </citation>
    <scope>IDENTIFICATION</scope>
    <source>
        <tissue evidence="4">Blood</tissue>
    </source>
</reference>
<dbReference type="PANTHER" id="PTHR23095:SF18">
    <property type="entry name" value="ZINC FINGER CCHC DOMAIN-CONTAINING PROTEIN 12"/>
    <property type="match status" value="1"/>
</dbReference>
<name>A0A3Q7MN03_CALUR</name>
<feature type="domain" description="Paraneoplastic antigen Ma-like C-terminal" evidence="2">
    <location>
        <begin position="48"/>
        <end position="213"/>
    </location>
</feature>
<feature type="region of interest" description="Disordered" evidence="1">
    <location>
        <begin position="228"/>
        <end position="253"/>
    </location>
</feature>
<feature type="region of interest" description="Disordered" evidence="1">
    <location>
        <begin position="306"/>
        <end position="340"/>
    </location>
</feature>
<proteinExistence type="predicted"/>
<feature type="region of interest" description="Disordered" evidence="1">
    <location>
        <begin position="376"/>
        <end position="409"/>
    </location>
</feature>
<dbReference type="Proteomes" id="UP000286641">
    <property type="component" value="Unplaced"/>
</dbReference>
<dbReference type="PANTHER" id="PTHR23095">
    <property type="entry name" value="PARANEOPLASTIC ANTIGEN"/>
    <property type="match status" value="1"/>
</dbReference>
<dbReference type="Pfam" id="PF14893">
    <property type="entry name" value="PNMA"/>
    <property type="match status" value="1"/>
</dbReference>
<sequence>MASIIARMGNSRRQNAPLPPWAHSMLRSLGRSLGPLMATMAERNMKVFSGRVVPAQGEETFENWLIQVNGALPDWNMSEEEKLKRLLKTLRGPAREVMLLLQAANPNLSVADFLRAMKLVFGESESGASAHGKFFNTLQAQGEKASLYVIRLEVQLQNAIQAGIIAQKDANQSRLHQLLIGAELNGDLRFRLKHLLRMYANEQERLPSFLELIKMVREEEDWDDTFIKQKRPKRSEPVVERATSPVASQGSPPIVVDGADCNVIEIDDVLEDSDEDVILVESPDPPLHFLASPLPRRRPRPRDRVLVIDSPSSSRAQSPSTSGGSGYKNDDPGNLRRARKRKHAIRCSYCGEEGHSKETCDNESNRAQVFENLIITLQELTHTEEEGPREAPGKQDDPSEPQRGGSPRP</sequence>
<dbReference type="InterPro" id="IPR048270">
    <property type="entry name" value="PNMA_C"/>
</dbReference>
<evidence type="ECO:0000313" key="3">
    <source>
        <dbReference type="Proteomes" id="UP000286641"/>
    </source>
</evidence>
<dbReference type="RefSeq" id="XP_025708552.1">
    <property type="nucleotide sequence ID" value="XM_025852767.1"/>
</dbReference>
<dbReference type="AlphaFoldDB" id="A0A3Q7MN03"/>
<evidence type="ECO:0000256" key="1">
    <source>
        <dbReference type="SAM" id="MobiDB-lite"/>
    </source>
</evidence>
<dbReference type="GO" id="GO:0005634">
    <property type="term" value="C:nucleus"/>
    <property type="evidence" value="ECO:0007669"/>
    <property type="project" value="TreeGrafter"/>
</dbReference>
<keyword evidence="3" id="KW-1185">Reference proteome</keyword>
<gene>
    <name evidence="4" type="primary">LOC112809225</name>
    <name evidence="5" type="synonym">LOC112809467</name>
</gene>
<evidence type="ECO:0000259" key="2">
    <source>
        <dbReference type="Pfam" id="PF14893"/>
    </source>
</evidence>
<feature type="compositionally biased region" description="Low complexity" evidence="1">
    <location>
        <begin position="310"/>
        <end position="322"/>
    </location>
</feature>
<protein>
    <submittedName>
        <fullName evidence="4 5">Zinc finger CCHC domain-containing protein 12-like</fullName>
    </submittedName>
</protein>